<comment type="caution">
    <text evidence="7">The sequence shown here is derived from an EMBL/GenBank/DDBJ whole genome shotgun (WGS) entry which is preliminary data.</text>
</comment>
<dbReference type="Pfam" id="PF01546">
    <property type="entry name" value="Peptidase_M20"/>
    <property type="match status" value="1"/>
</dbReference>
<protein>
    <submittedName>
        <fullName evidence="7">M20 family peptidase</fullName>
    </submittedName>
</protein>
<evidence type="ECO:0000313" key="8">
    <source>
        <dbReference type="Proteomes" id="UP001589813"/>
    </source>
</evidence>
<dbReference type="InterPro" id="IPR047177">
    <property type="entry name" value="Pept_M20A"/>
</dbReference>
<evidence type="ECO:0000256" key="4">
    <source>
        <dbReference type="ARBA" id="ARBA00022801"/>
    </source>
</evidence>
<dbReference type="InterPro" id="IPR002933">
    <property type="entry name" value="Peptidase_M20"/>
</dbReference>
<dbReference type="SUPFAM" id="SSF55031">
    <property type="entry name" value="Bacterial exopeptidase dimerisation domain"/>
    <property type="match status" value="1"/>
</dbReference>
<evidence type="ECO:0000256" key="1">
    <source>
        <dbReference type="ARBA" id="ARBA00006247"/>
    </source>
</evidence>
<evidence type="ECO:0000256" key="5">
    <source>
        <dbReference type="ARBA" id="ARBA00022833"/>
    </source>
</evidence>
<dbReference type="InterPro" id="IPR001261">
    <property type="entry name" value="ArgE/DapE_CS"/>
</dbReference>
<keyword evidence="5" id="KW-0862">Zinc</keyword>
<name>A0ABV6B9I0_9GAMM</name>
<dbReference type="InterPro" id="IPR036264">
    <property type="entry name" value="Bact_exopeptidase_dim_dom"/>
</dbReference>
<evidence type="ECO:0000313" key="7">
    <source>
        <dbReference type="EMBL" id="MFC0047472.1"/>
    </source>
</evidence>
<evidence type="ECO:0000256" key="2">
    <source>
        <dbReference type="ARBA" id="ARBA00022670"/>
    </source>
</evidence>
<comment type="similarity">
    <text evidence="1">Belongs to the peptidase M20A family.</text>
</comment>
<evidence type="ECO:0000256" key="3">
    <source>
        <dbReference type="ARBA" id="ARBA00022723"/>
    </source>
</evidence>
<dbReference type="PANTHER" id="PTHR45962:SF1">
    <property type="entry name" value="N-FATTY-ACYL-AMINO ACID SYNTHASE_HYDROLASE PM20D1"/>
    <property type="match status" value="1"/>
</dbReference>
<feature type="domain" description="Peptidase M20 dimerisation" evidence="6">
    <location>
        <begin position="238"/>
        <end position="381"/>
    </location>
</feature>
<dbReference type="EMBL" id="JBHLXP010000001">
    <property type="protein sequence ID" value="MFC0047472.1"/>
    <property type="molecule type" value="Genomic_DNA"/>
</dbReference>
<keyword evidence="3" id="KW-0479">Metal-binding</keyword>
<dbReference type="Proteomes" id="UP001589813">
    <property type="component" value="Unassembled WGS sequence"/>
</dbReference>
<proteinExistence type="inferred from homology"/>
<dbReference type="PANTHER" id="PTHR45962">
    <property type="entry name" value="N-FATTY-ACYL-AMINO ACID SYNTHASE/HYDROLASE PM20D1"/>
    <property type="match status" value="1"/>
</dbReference>
<keyword evidence="8" id="KW-1185">Reference proteome</keyword>
<dbReference type="RefSeq" id="WP_377240796.1">
    <property type="nucleotide sequence ID" value="NZ_JBHLXP010000001.1"/>
</dbReference>
<gene>
    <name evidence="7" type="ORF">ACFFJP_04090</name>
</gene>
<keyword evidence="4" id="KW-0378">Hydrolase</keyword>
<dbReference type="Gene3D" id="3.30.70.360">
    <property type="match status" value="1"/>
</dbReference>
<accession>A0ABV6B9I0</accession>
<dbReference type="Gene3D" id="1.10.150.900">
    <property type="match status" value="1"/>
</dbReference>
<dbReference type="Pfam" id="PF07687">
    <property type="entry name" value="M20_dimer"/>
    <property type="match status" value="1"/>
</dbReference>
<organism evidence="7 8">
    <name type="scientific">Rheinheimera tilapiae</name>
    <dbReference type="NCBI Taxonomy" id="875043"/>
    <lineage>
        <taxon>Bacteria</taxon>
        <taxon>Pseudomonadati</taxon>
        <taxon>Pseudomonadota</taxon>
        <taxon>Gammaproteobacteria</taxon>
        <taxon>Chromatiales</taxon>
        <taxon>Chromatiaceae</taxon>
        <taxon>Rheinheimera</taxon>
    </lineage>
</organism>
<dbReference type="Gene3D" id="3.40.630.10">
    <property type="entry name" value="Zn peptidases"/>
    <property type="match status" value="1"/>
</dbReference>
<dbReference type="InterPro" id="IPR011650">
    <property type="entry name" value="Peptidase_M20_dimer"/>
</dbReference>
<evidence type="ECO:0000259" key="6">
    <source>
        <dbReference type="Pfam" id="PF07687"/>
    </source>
</evidence>
<sequence length="492" mass="53078">MLKKMIWIAAIGLLLLLAVLTVRTLSFSPVATTPVTPVTLNVDVATVSQHLSEAIRFQTISYDNSAKRDVAKFRQFIQWVQQTYPLLQQQLELTPVNELTLLYRWKGQDSTKAAVLLSAHYDVVPVTPGTEKLWQQAPFSGAIADGFVWGRGAMDDKGAAVSMLEAITLLLQQGFQPPHDVYLALTHDEEIGSSEGAAAVSALLQQRKVNLAWSLDEGSFVLRQMVPGVAADVASINVAEKGFLNLQLTVQSPGGHSSMPPAQTAVSILALALTRLTDQPVAGGIDGLTADFYDQLGPHMAWLQRMLLANRWLFGPLLEHELSKIPTANAMLRTTTAPTMLTGSIKANVLPQQASAIVNFRLHPRDSIDAVLAHATQVIADPRVELSVVQGMAASRVSDKQAAGFARISEAAQRAYAAPAGTAATDLIVVSGLTIGGTDSRMYEAVAKDSYRFNPMLLTSAELGGFHGNNERISQDNLHKAVLFYHTLLGSL</sequence>
<dbReference type="SUPFAM" id="SSF53187">
    <property type="entry name" value="Zn-dependent exopeptidases"/>
    <property type="match status" value="1"/>
</dbReference>
<reference evidence="7 8" key="1">
    <citation type="submission" date="2024-09" db="EMBL/GenBank/DDBJ databases">
        <authorList>
            <person name="Sun Q."/>
            <person name="Mori K."/>
        </authorList>
    </citation>
    <scope>NUCLEOTIDE SEQUENCE [LARGE SCALE GENOMIC DNA]</scope>
    <source>
        <strain evidence="7 8">KCTC 23315</strain>
    </source>
</reference>
<dbReference type="PROSITE" id="PS00758">
    <property type="entry name" value="ARGE_DAPE_CPG2_1"/>
    <property type="match status" value="1"/>
</dbReference>
<keyword evidence="2" id="KW-0645">Protease</keyword>